<protein>
    <submittedName>
        <fullName evidence="1">Uncharacterized protein</fullName>
    </submittedName>
</protein>
<dbReference type="RefSeq" id="WP_129598864.1">
    <property type="nucleotide sequence ID" value="NZ_SBLB01000001.1"/>
</dbReference>
<gene>
    <name evidence="1" type="ORF">EQG79_00620</name>
</gene>
<name>A0A4V1RWL5_9BACT</name>
<sequence length="68" mass="7815">MKKRLFQIAILFHPSAKDVEAGKQTEIILDPKNVLATNEDHAKTLASREIPEKYLDKLEQVEVVIRPF</sequence>
<keyword evidence="2" id="KW-1185">Reference proteome</keyword>
<dbReference type="Proteomes" id="UP000290407">
    <property type="component" value="Unassembled WGS sequence"/>
</dbReference>
<reference evidence="1 2" key="1">
    <citation type="submission" date="2019-01" db="EMBL/GenBank/DDBJ databases">
        <title>Spirosoma flava sp. nov., a propanil-degrading bacterium isolated from herbicide-contaminated soil.</title>
        <authorList>
            <person name="Zhang L."/>
            <person name="Jiang J.-D."/>
        </authorList>
    </citation>
    <scope>NUCLEOTIDE SEQUENCE [LARGE SCALE GENOMIC DNA]</scope>
    <source>
        <strain evidence="1 2">TY50</strain>
    </source>
</reference>
<comment type="caution">
    <text evidence="1">The sequence shown here is derived from an EMBL/GenBank/DDBJ whole genome shotgun (WGS) entry which is preliminary data.</text>
</comment>
<evidence type="ECO:0000313" key="2">
    <source>
        <dbReference type="Proteomes" id="UP000290407"/>
    </source>
</evidence>
<dbReference type="AlphaFoldDB" id="A0A4V1RWL5"/>
<dbReference type="EMBL" id="SBLB01000001">
    <property type="protein sequence ID" value="RYC70688.1"/>
    <property type="molecule type" value="Genomic_DNA"/>
</dbReference>
<proteinExistence type="predicted"/>
<organism evidence="1 2">
    <name type="scientific">Spirosoma sordidisoli</name>
    <dbReference type="NCBI Taxonomy" id="2502893"/>
    <lineage>
        <taxon>Bacteria</taxon>
        <taxon>Pseudomonadati</taxon>
        <taxon>Bacteroidota</taxon>
        <taxon>Cytophagia</taxon>
        <taxon>Cytophagales</taxon>
        <taxon>Cytophagaceae</taxon>
        <taxon>Spirosoma</taxon>
    </lineage>
</organism>
<accession>A0A4V1RWL5</accession>
<evidence type="ECO:0000313" key="1">
    <source>
        <dbReference type="EMBL" id="RYC70688.1"/>
    </source>
</evidence>